<dbReference type="Proteomes" id="UP000694863">
    <property type="component" value="Unplaced"/>
</dbReference>
<proteinExistence type="predicted"/>
<organism evidence="1 2">
    <name type="scientific">Echinops telfairi</name>
    <name type="common">Lesser hedgehog tenrec</name>
    <dbReference type="NCBI Taxonomy" id="9371"/>
    <lineage>
        <taxon>Eukaryota</taxon>
        <taxon>Metazoa</taxon>
        <taxon>Chordata</taxon>
        <taxon>Craniata</taxon>
        <taxon>Vertebrata</taxon>
        <taxon>Euteleostomi</taxon>
        <taxon>Mammalia</taxon>
        <taxon>Eutheria</taxon>
        <taxon>Afrotheria</taxon>
        <taxon>Tenrecidae</taxon>
        <taxon>Tenrecinae</taxon>
        <taxon>Echinops</taxon>
    </lineage>
</organism>
<reference evidence="2" key="1">
    <citation type="submission" date="2025-08" db="UniProtKB">
        <authorList>
            <consortium name="RefSeq"/>
        </authorList>
    </citation>
    <scope>IDENTIFICATION</scope>
</reference>
<gene>
    <name evidence="2" type="primary">LOC123521682</name>
</gene>
<evidence type="ECO:0000313" key="2">
    <source>
        <dbReference type="RefSeq" id="XP_045146233.1"/>
    </source>
</evidence>
<protein>
    <submittedName>
        <fullName evidence="2">60S ribosomal protein L29-like</fullName>
    </submittedName>
</protein>
<dbReference type="RefSeq" id="XP_045146233.1">
    <property type="nucleotide sequence ID" value="XM_045290298.1"/>
</dbReference>
<keyword evidence="1" id="KW-1185">Reference proteome</keyword>
<evidence type="ECO:0000313" key="1">
    <source>
        <dbReference type="Proteomes" id="UP000694863"/>
    </source>
</evidence>
<name>A0AC55D3B3_ECHTE</name>
<accession>A0AC55D3B3</accession>
<sequence>MAKSKNHTMRNPPQKWHRNGNEKPPDLKFPRSMRVAKKRNKTGLKKTQAADALVEAIRALRKPTDLKAQIPMGVHRKFSRLACTAQPELGKEVRVRTAKGLRLCLVQGTKQGSS</sequence>